<dbReference type="STRING" id="1527.SAMN04489757_10234"/>
<evidence type="ECO:0000256" key="4">
    <source>
        <dbReference type="ARBA" id="ARBA00023163"/>
    </source>
</evidence>
<keyword evidence="3 7" id="KW-0238">DNA-binding</keyword>
<dbReference type="GO" id="GO:0030246">
    <property type="term" value="F:carbohydrate binding"/>
    <property type="evidence" value="ECO:0007669"/>
    <property type="project" value="InterPro"/>
</dbReference>
<dbReference type="RefSeq" id="WP_308742042.1">
    <property type="nucleotide sequence ID" value="NZ_BAABFM010000017.1"/>
</dbReference>
<dbReference type="PANTHER" id="PTHR34294">
    <property type="entry name" value="TRANSCRIPTIONAL REGULATOR-RELATED"/>
    <property type="match status" value="1"/>
</dbReference>
<dbReference type="Gene3D" id="1.10.10.10">
    <property type="entry name" value="Winged helix-like DNA-binding domain superfamily/Winged helix DNA-binding domain"/>
    <property type="match status" value="1"/>
</dbReference>
<dbReference type="Proteomes" id="UP000198806">
    <property type="component" value="Unassembled WGS sequence"/>
</dbReference>
<evidence type="ECO:0000256" key="1">
    <source>
        <dbReference type="ARBA" id="ARBA00010466"/>
    </source>
</evidence>
<dbReference type="InterPro" id="IPR013324">
    <property type="entry name" value="RNA_pol_sigma_r3/r4-like"/>
</dbReference>
<dbReference type="Pfam" id="PF04198">
    <property type="entry name" value="Sugar-bind"/>
    <property type="match status" value="1"/>
</dbReference>
<evidence type="ECO:0000259" key="5">
    <source>
        <dbReference type="Pfam" id="PF04198"/>
    </source>
</evidence>
<comment type="similarity">
    <text evidence="1">Belongs to the SorC transcriptional regulatory family.</text>
</comment>
<evidence type="ECO:0000313" key="8">
    <source>
        <dbReference type="Proteomes" id="UP000198806"/>
    </source>
</evidence>
<dbReference type="InterPro" id="IPR007324">
    <property type="entry name" value="Sugar-bd_dom_put"/>
</dbReference>
<dbReference type="InterPro" id="IPR007630">
    <property type="entry name" value="RNA_pol_sigma70_r4"/>
</dbReference>
<dbReference type="InterPro" id="IPR051054">
    <property type="entry name" value="SorC_transcr_regulators"/>
</dbReference>
<protein>
    <submittedName>
        <fullName evidence="7">DNA-binding transcriptional regulator LsrR, DeoR family</fullName>
    </submittedName>
</protein>
<sequence>MDKMEKEFEEILMAKVAWYYYMEDMTQQNIAEHLGMSRMRVIKLLEKARKTGIVQFQIRSNQSKRLNLERELVQKFNLKDTYIVPTNPNKDEINETIAKGAAMYIGNRITDNCFINFGYGDTPSRTLNHLASNVDCAVSYVSLTGGVHYYLPNAQSNIFSAKLYLMPSPLIASSQEMAEAIKNETSIQEISNMTKLASMTIVGIGAMNDNATIIKSGILSQNDFLLLSMKGAVGDILSHFIDKDGNLIENEYESRLISTSLPTIKELDNVIGVAAGENKIPAIRAALKGGYIDVLITDEDTARNLIEQN</sequence>
<proteinExistence type="inferred from homology"/>
<dbReference type="Pfam" id="PF04545">
    <property type="entry name" value="Sigma70_r4"/>
    <property type="match status" value="1"/>
</dbReference>
<dbReference type="GO" id="GO:0003677">
    <property type="term" value="F:DNA binding"/>
    <property type="evidence" value="ECO:0007669"/>
    <property type="project" value="UniProtKB-KW"/>
</dbReference>
<evidence type="ECO:0000256" key="3">
    <source>
        <dbReference type="ARBA" id="ARBA00023125"/>
    </source>
</evidence>
<accession>A0A1I5BZY5</accession>
<feature type="domain" description="Sugar-binding" evidence="5">
    <location>
        <begin position="62"/>
        <end position="306"/>
    </location>
</feature>
<dbReference type="GO" id="GO:0003700">
    <property type="term" value="F:DNA-binding transcription factor activity"/>
    <property type="evidence" value="ECO:0007669"/>
    <property type="project" value="InterPro"/>
</dbReference>
<dbReference type="EMBL" id="FOWD01000002">
    <property type="protein sequence ID" value="SFN80313.1"/>
    <property type="molecule type" value="Genomic_DNA"/>
</dbReference>
<evidence type="ECO:0000259" key="6">
    <source>
        <dbReference type="Pfam" id="PF04545"/>
    </source>
</evidence>
<dbReference type="SUPFAM" id="SSF88659">
    <property type="entry name" value="Sigma3 and sigma4 domains of RNA polymerase sigma factors"/>
    <property type="match status" value="1"/>
</dbReference>
<dbReference type="SUPFAM" id="SSF100950">
    <property type="entry name" value="NagB/RpiA/CoA transferase-like"/>
    <property type="match status" value="1"/>
</dbReference>
<feature type="domain" description="RNA polymerase sigma-70 region 4" evidence="6">
    <location>
        <begin position="20"/>
        <end position="50"/>
    </location>
</feature>
<dbReference type="InterPro" id="IPR037171">
    <property type="entry name" value="NagB/RpiA_transferase-like"/>
</dbReference>
<gene>
    <name evidence="7" type="ORF">SAMN04489757_10234</name>
</gene>
<evidence type="ECO:0000256" key="2">
    <source>
        <dbReference type="ARBA" id="ARBA00023015"/>
    </source>
</evidence>
<dbReference type="AlphaFoldDB" id="A0A1I5BZY5"/>
<dbReference type="Gene3D" id="3.40.50.1360">
    <property type="match status" value="1"/>
</dbReference>
<keyword evidence="8" id="KW-1185">Reference proteome</keyword>
<dbReference type="InterPro" id="IPR036388">
    <property type="entry name" value="WH-like_DNA-bd_sf"/>
</dbReference>
<name>A0A1I5BZY5_9FIRM</name>
<keyword evidence="4" id="KW-0804">Transcription</keyword>
<reference evidence="7 8" key="1">
    <citation type="submission" date="2016-10" db="EMBL/GenBank/DDBJ databases">
        <authorList>
            <person name="de Groot N.N."/>
        </authorList>
    </citation>
    <scope>NUCLEOTIDE SEQUENCE [LARGE SCALE GENOMIC DNA]</scope>
    <source>
        <strain evidence="7 8">DSM 1283</strain>
    </source>
</reference>
<evidence type="ECO:0000313" key="7">
    <source>
        <dbReference type="EMBL" id="SFN80313.1"/>
    </source>
</evidence>
<dbReference type="GO" id="GO:0006352">
    <property type="term" value="P:DNA-templated transcription initiation"/>
    <property type="evidence" value="ECO:0007669"/>
    <property type="project" value="InterPro"/>
</dbReference>
<dbReference type="PANTHER" id="PTHR34294:SF1">
    <property type="entry name" value="TRANSCRIPTIONAL REGULATOR LSRR"/>
    <property type="match status" value="1"/>
</dbReference>
<organism evidence="7 8">
    <name type="scientific">Anaerocolumna aminovalerica</name>
    <dbReference type="NCBI Taxonomy" id="1527"/>
    <lineage>
        <taxon>Bacteria</taxon>
        <taxon>Bacillati</taxon>
        <taxon>Bacillota</taxon>
        <taxon>Clostridia</taxon>
        <taxon>Lachnospirales</taxon>
        <taxon>Lachnospiraceae</taxon>
        <taxon>Anaerocolumna</taxon>
    </lineage>
</organism>
<keyword evidence="2" id="KW-0805">Transcription regulation</keyword>